<feature type="region of interest" description="Disordered" evidence="1">
    <location>
        <begin position="1"/>
        <end position="37"/>
    </location>
</feature>
<keyword evidence="2" id="KW-1133">Transmembrane helix</keyword>
<organism evidence="3">
    <name type="scientific">Lichtheimia ramosa</name>
    <dbReference type="NCBI Taxonomy" id="688394"/>
    <lineage>
        <taxon>Eukaryota</taxon>
        <taxon>Fungi</taxon>
        <taxon>Fungi incertae sedis</taxon>
        <taxon>Mucoromycota</taxon>
        <taxon>Mucoromycotina</taxon>
        <taxon>Mucoromycetes</taxon>
        <taxon>Mucorales</taxon>
        <taxon>Lichtheimiaceae</taxon>
        <taxon>Lichtheimia</taxon>
    </lineage>
</organism>
<proteinExistence type="predicted"/>
<gene>
    <name evidence="3" type="ORF">LRAMOSA03492</name>
</gene>
<feature type="transmembrane region" description="Helical" evidence="2">
    <location>
        <begin position="95"/>
        <end position="117"/>
    </location>
</feature>
<sequence length="126" mass="14297">MVDDYKQPDEKSILGSPPSYTSSVIQMPPPPYMPRQSSYPHQPLLATHYGETFLDPVLHPQSNDDDDYDTRSTRGGVNASRYLQSWKAVLREGRWTLLGCCSCLALIFIIIVTVIVLRPGYHKIHH</sequence>
<dbReference type="EMBL" id="LK023346">
    <property type="protein sequence ID" value="CDS11229.1"/>
    <property type="molecule type" value="Genomic_DNA"/>
</dbReference>
<keyword evidence="2" id="KW-0472">Membrane</keyword>
<feature type="compositionally biased region" description="Basic and acidic residues" evidence="1">
    <location>
        <begin position="1"/>
        <end position="12"/>
    </location>
</feature>
<dbReference type="AlphaFoldDB" id="A0A077WVD6"/>
<protein>
    <submittedName>
        <fullName evidence="3">Uncharacterized protein</fullName>
    </submittedName>
</protein>
<dbReference type="OrthoDB" id="2262363at2759"/>
<name>A0A077WVD6_9FUNG</name>
<reference evidence="3" key="1">
    <citation type="journal article" date="2014" name="Genome Announc.">
        <title>De novo whole-genome sequence and genome annotation of Lichtheimia ramosa.</title>
        <authorList>
            <person name="Linde J."/>
            <person name="Schwartze V."/>
            <person name="Binder U."/>
            <person name="Lass-Florl C."/>
            <person name="Voigt K."/>
            <person name="Horn F."/>
        </authorList>
    </citation>
    <scope>NUCLEOTIDE SEQUENCE</scope>
    <source>
        <strain evidence="3">JMRC FSU:6197</strain>
    </source>
</reference>
<keyword evidence="2" id="KW-0812">Transmembrane</keyword>
<evidence type="ECO:0000256" key="2">
    <source>
        <dbReference type="SAM" id="Phobius"/>
    </source>
</evidence>
<evidence type="ECO:0000256" key="1">
    <source>
        <dbReference type="SAM" id="MobiDB-lite"/>
    </source>
</evidence>
<accession>A0A077WVD6</accession>
<evidence type="ECO:0000313" key="3">
    <source>
        <dbReference type="EMBL" id="CDS11229.1"/>
    </source>
</evidence>